<evidence type="ECO:0000256" key="1">
    <source>
        <dbReference type="SAM" id="MobiDB-lite"/>
    </source>
</evidence>
<dbReference type="InterPro" id="IPR043472">
    <property type="entry name" value="Macro_dom-like"/>
</dbReference>
<reference evidence="2 3" key="1">
    <citation type="submission" date="2018-10" db="EMBL/GenBank/DDBJ databases">
        <authorList>
            <person name="Ekblom R."/>
            <person name="Jareborg N."/>
        </authorList>
    </citation>
    <scope>NUCLEOTIDE SEQUENCE [LARGE SCALE GENOMIC DNA]</scope>
    <source>
        <tissue evidence="2">Muscle</tissue>
    </source>
</reference>
<comment type="caution">
    <text evidence="2">The sequence shown here is derived from an EMBL/GenBank/DDBJ whole genome shotgun (WGS) entry which is preliminary data.</text>
</comment>
<feature type="region of interest" description="Disordered" evidence="1">
    <location>
        <begin position="33"/>
        <end position="75"/>
    </location>
</feature>
<dbReference type="GO" id="GO:0042278">
    <property type="term" value="P:purine nucleoside metabolic process"/>
    <property type="evidence" value="ECO:0007669"/>
    <property type="project" value="TreeGrafter"/>
</dbReference>
<name>A0A9X9M4W9_GULGU</name>
<gene>
    <name evidence="2" type="ORF">BN2614_LOCUS4</name>
</gene>
<evidence type="ECO:0008006" key="4">
    <source>
        <dbReference type="Google" id="ProtNLM"/>
    </source>
</evidence>
<dbReference type="SUPFAM" id="SSF52949">
    <property type="entry name" value="Macro domain-like"/>
    <property type="match status" value="1"/>
</dbReference>
<dbReference type="GO" id="GO:0140293">
    <property type="term" value="F:ADP-ribosylglutamate hydrolase activity"/>
    <property type="evidence" value="ECO:0007669"/>
    <property type="project" value="TreeGrafter"/>
</dbReference>
<evidence type="ECO:0000313" key="3">
    <source>
        <dbReference type="Proteomes" id="UP000269945"/>
    </source>
</evidence>
<keyword evidence="3" id="KW-1185">Reference proteome</keyword>
<dbReference type="GO" id="GO:0005654">
    <property type="term" value="C:nucleoplasm"/>
    <property type="evidence" value="ECO:0007669"/>
    <property type="project" value="TreeGrafter"/>
</dbReference>
<sequence>MSLRSQVSGRLAQLRAAGQLLCVPRPWSGPYAGATRTRSTACGPPGVPGRGQPRRADPSGSWGLGGGGSGAERSAGVRTWAPLAMAAKVDLSTSTDWKEAKSFLKGLSDKQREEHYFCRDFIRLKKIPTWKETAKGVTSKVEEPKYKKDKQLNEKISLFRGDITKLEVDAIVNAGEWGLLAGLSQGPGWPPRHLCSSLLSQASGDATWLQRGSDGWRRRACWRHRSPACWLRGLLSLETLTCYVGGALAVLPCCS</sequence>
<proteinExistence type="predicted"/>
<dbReference type="EMBL" id="CYRY02042855">
    <property type="protein sequence ID" value="VCX36819.1"/>
    <property type="molecule type" value="Genomic_DNA"/>
</dbReference>
<feature type="non-terminal residue" evidence="2">
    <location>
        <position position="255"/>
    </location>
</feature>
<protein>
    <recommendedName>
        <fullName evidence="4">O-acetyl-ADP-ribose deacetylase MACROD1</fullName>
    </recommendedName>
</protein>
<dbReference type="PANTHER" id="PTHR11106:SF93">
    <property type="entry name" value="ADP-RIBOSE GLYCOHYDROLASE MACROD1"/>
    <property type="match status" value="1"/>
</dbReference>
<evidence type="ECO:0000313" key="2">
    <source>
        <dbReference type="EMBL" id="VCX36819.1"/>
    </source>
</evidence>
<dbReference type="AlphaFoldDB" id="A0A9X9M4W9"/>
<dbReference type="Gene3D" id="3.40.220.10">
    <property type="entry name" value="Leucine Aminopeptidase, subunit E, domain 1"/>
    <property type="match status" value="1"/>
</dbReference>
<accession>A0A9X9M4W9</accession>
<dbReference type="GO" id="GO:0006974">
    <property type="term" value="P:DNA damage response"/>
    <property type="evidence" value="ECO:0007669"/>
    <property type="project" value="TreeGrafter"/>
</dbReference>
<dbReference type="Proteomes" id="UP000269945">
    <property type="component" value="Unassembled WGS sequence"/>
</dbReference>
<dbReference type="PANTHER" id="PTHR11106">
    <property type="entry name" value="GANGLIOSIDE INDUCED DIFFERENTIATION ASSOCIATED PROTEIN 2-RELATED"/>
    <property type="match status" value="1"/>
</dbReference>
<dbReference type="GO" id="GO:0140291">
    <property type="term" value="P:peptidyl-glutamate ADP-deribosylation"/>
    <property type="evidence" value="ECO:0007669"/>
    <property type="project" value="TreeGrafter"/>
</dbReference>
<organism evidence="2 3">
    <name type="scientific">Gulo gulo</name>
    <name type="common">Wolverine</name>
    <name type="synonym">Gluton</name>
    <dbReference type="NCBI Taxonomy" id="48420"/>
    <lineage>
        <taxon>Eukaryota</taxon>
        <taxon>Metazoa</taxon>
        <taxon>Chordata</taxon>
        <taxon>Craniata</taxon>
        <taxon>Vertebrata</taxon>
        <taxon>Euteleostomi</taxon>
        <taxon>Mammalia</taxon>
        <taxon>Eutheria</taxon>
        <taxon>Laurasiatheria</taxon>
        <taxon>Carnivora</taxon>
        <taxon>Caniformia</taxon>
        <taxon>Musteloidea</taxon>
        <taxon>Mustelidae</taxon>
        <taxon>Guloninae</taxon>
        <taxon>Gulo</taxon>
    </lineage>
</organism>